<dbReference type="InterPro" id="IPR022353">
    <property type="entry name" value="Insulin_CS"/>
</dbReference>
<proteinExistence type="inferred from homology"/>
<dbReference type="AlphaFoldDB" id="A0ABD6EN13"/>
<dbReference type="PROSITE" id="PS00262">
    <property type="entry name" value="INSULIN"/>
    <property type="match status" value="1"/>
</dbReference>
<feature type="signal peptide" evidence="3">
    <location>
        <begin position="1"/>
        <end position="18"/>
    </location>
</feature>
<keyword evidence="2 3" id="KW-0732">Signal</keyword>
<accession>A0ABD6EN13</accession>
<dbReference type="InterPro" id="IPR036438">
    <property type="entry name" value="Insulin-like_sf"/>
</dbReference>
<feature type="chain" id="PRO_5044743767" evidence="3">
    <location>
        <begin position="19"/>
        <end position="95"/>
    </location>
</feature>
<comment type="caution">
    <text evidence="4">The sequence shown here is derived from an EMBL/GenBank/DDBJ whole genome shotgun (WGS) entry which is preliminary data.</text>
</comment>
<gene>
    <name evidence="4" type="ORF">AB6A40_005067</name>
</gene>
<organism evidence="4 5">
    <name type="scientific">Gnathostoma spinigerum</name>
    <dbReference type="NCBI Taxonomy" id="75299"/>
    <lineage>
        <taxon>Eukaryota</taxon>
        <taxon>Metazoa</taxon>
        <taxon>Ecdysozoa</taxon>
        <taxon>Nematoda</taxon>
        <taxon>Chromadorea</taxon>
        <taxon>Rhabditida</taxon>
        <taxon>Spirurina</taxon>
        <taxon>Gnathostomatomorpha</taxon>
        <taxon>Gnathostomatoidea</taxon>
        <taxon>Gnathostomatidae</taxon>
        <taxon>Gnathostoma</taxon>
    </lineage>
</organism>
<dbReference type="Gene3D" id="1.10.100.10">
    <property type="entry name" value="Insulin-like"/>
    <property type="match status" value="1"/>
</dbReference>
<evidence type="ECO:0000313" key="5">
    <source>
        <dbReference type="Proteomes" id="UP001608902"/>
    </source>
</evidence>
<keyword evidence="5" id="KW-1185">Reference proteome</keyword>
<evidence type="ECO:0000256" key="2">
    <source>
        <dbReference type="ARBA" id="ARBA00022729"/>
    </source>
</evidence>
<reference evidence="4 5" key="1">
    <citation type="submission" date="2024-08" db="EMBL/GenBank/DDBJ databases">
        <title>Gnathostoma spinigerum genome.</title>
        <authorList>
            <person name="Gonzalez-Bertolin B."/>
            <person name="Monzon S."/>
            <person name="Zaballos A."/>
            <person name="Jimenez P."/>
            <person name="Dekumyoy P."/>
            <person name="Varona S."/>
            <person name="Cuesta I."/>
            <person name="Sumanam S."/>
            <person name="Adisakwattana P."/>
            <person name="Gasser R.B."/>
            <person name="Hernandez-Gonzalez A."/>
            <person name="Young N.D."/>
            <person name="Perteguer M.J."/>
        </authorList>
    </citation>
    <scope>NUCLEOTIDE SEQUENCE [LARGE SCALE GENOMIC DNA]</scope>
    <source>
        <strain evidence="4">AL3</strain>
        <tissue evidence="4">Liver</tissue>
    </source>
</reference>
<evidence type="ECO:0000313" key="4">
    <source>
        <dbReference type="EMBL" id="MFH4978358.1"/>
    </source>
</evidence>
<evidence type="ECO:0000256" key="3">
    <source>
        <dbReference type="SAM" id="SignalP"/>
    </source>
</evidence>
<name>A0ABD6EN13_9BILA</name>
<dbReference type="Proteomes" id="UP001608902">
    <property type="component" value="Unassembled WGS sequence"/>
</dbReference>
<dbReference type="EMBL" id="JBGFUD010003114">
    <property type="protein sequence ID" value="MFH4978358.1"/>
    <property type="molecule type" value="Genomic_DNA"/>
</dbReference>
<sequence length="95" mass="10553">MRAFDILIIFGLCSSLQSKPDNFGSLILCPPGGQAFAAAYMMACEMKRRRKRTPETVFEMRPATLSEIQTICCKVGCDLSDLISYCDPFGGFNTR</sequence>
<protein>
    <submittedName>
        <fullName evidence="4">Uncharacterized protein</fullName>
    </submittedName>
</protein>
<evidence type="ECO:0000256" key="1">
    <source>
        <dbReference type="ARBA" id="ARBA00009034"/>
    </source>
</evidence>
<comment type="similarity">
    <text evidence="1">Belongs to the insulin family.</text>
</comment>
<dbReference type="SUPFAM" id="SSF56994">
    <property type="entry name" value="Insulin-like"/>
    <property type="match status" value="1"/>
</dbReference>